<dbReference type="EMBL" id="CP104205">
    <property type="protein sequence ID" value="UWX54068.1"/>
    <property type="molecule type" value="Genomic_DNA"/>
</dbReference>
<accession>A0ABY5Y4Z9</accession>
<keyword evidence="2" id="KW-0472">Membrane</keyword>
<feature type="transmembrane region" description="Helical" evidence="2">
    <location>
        <begin position="14"/>
        <end position="35"/>
    </location>
</feature>
<evidence type="ECO:0008006" key="5">
    <source>
        <dbReference type="Google" id="ProtNLM"/>
    </source>
</evidence>
<gene>
    <name evidence="3" type="ORF">NYZ99_13545</name>
</gene>
<dbReference type="SUPFAM" id="SSF103647">
    <property type="entry name" value="TSP type-3 repeat"/>
    <property type="match status" value="1"/>
</dbReference>
<keyword evidence="4" id="KW-1185">Reference proteome</keyword>
<reference evidence="3" key="1">
    <citation type="submission" date="2022-09" db="EMBL/GenBank/DDBJ databases">
        <title>Maribacter litopenaei sp. nov., isolated from the intestinal tract of the Pacific White Shrimp, Litopenaeus vannamei.</title>
        <authorList>
            <person name="Kim S.Y."/>
            <person name="Hwang C.Y."/>
        </authorList>
    </citation>
    <scope>NUCLEOTIDE SEQUENCE</scope>
    <source>
        <strain evidence="3">HL-LV01</strain>
    </source>
</reference>
<evidence type="ECO:0000313" key="3">
    <source>
        <dbReference type="EMBL" id="UWX54068.1"/>
    </source>
</evidence>
<dbReference type="InterPro" id="IPR028974">
    <property type="entry name" value="TSP_type-3_rpt"/>
</dbReference>
<evidence type="ECO:0000256" key="1">
    <source>
        <dbReference type="SAM" id="MobiDB-lite"/>
    </source>
</evidence>
<evidence type="ECO:0000313" key="4">
    <source>
        <dbReference type="Proteomes" id="UP001059209"/>
    </source>
</evidence>
<keyword evidence="2" id="KW-0812">Transmembrane</keyword>
<dbReference type="RefSeq" id="WP_260571682.1">
    <property type="nucleotide sequence ID" value="NZ_CP104205.1"/>
</dbReference>
<keyword evidence="2" id="KW-1133">Transmembrane helix</keyword>
<protein>
    <recommendedName>
        <fullName evidence="5">Thrombospondin type 3 repeat-containing protein</fullName>
    </recommendedName>
</protein>
<sequence>MEDRTLNCGSFIKYLGNFLFFTFLFLAFPLGIMAYSNKYSTIDYNTIYYWDYDGDGVYDDVDIDTDGDGIINTVEDGNLDGDNDYTTNPTDTDGDGVPDYLDLDSDNDGILDNLESQNFHNYKPKSAWIVMGTDWMIYMKVTLGQEKE</sequence>
<name>A0ABY5Y4Z9_9FLAO</name>
<evidence type="ECO:0000256" key="2">
    <source>
        <dbReference type="SAM" id="Phobius"/>
    </source>
</evidence>
<proteinExistence type="predicted"/>
<feature type="region of interest" description="Disordered" evidence="1">
    <location>
        <begin position="78"/>
        <end position="97"/>
    </location>
</feature>
<dbReference type="Proteomes" id="UP001059209">
    <property type="component" value="Chromosome"/>
</dbReference>
<organism evidence="3 4">
    <name type="scientific">Maribacter litopenaei</name>
    <dbReference type="NCBI Taxonomy" id="2976127"/>
    <lineage>
        <taxon>Bacteria</taxon>
        <taxon>Pseudomonadati</taxon>
        <taxon>Bacteroidota</taxon>
        <taxon>Flavobacteriia</taxon>
        <taxon>Flavobacteriales</taxon>
        <taxon>Flavobacteriaceae</taxon>
        <taxon>Maribacter</taxon>
    </lineage>
</organism>
<dbReference type="Gene3D" id="4.10.1080.10">
    <property type="entry name" value="TSP type-3 repeat"/>
    <property type="match status" value="1"/>
</dbReference>